<dbReference type="AlphaFoldDB" id="A0A0F0GHZ1"/>
<dbReference type="PANTHER" id="PTHR40761:SF1">
    <property type="entry name" value="CONSERVED INTEGRAL MEMBRANE ALANINE VALINE AND LEUCINE RICH PROTEIN-RELATED"/>
    <property type="match status" value="1"/>
</dbReference>
<evidence type="ECO:0008006" key="4">
    <source>
        <dbReference type="Google" id="ProtNLM"/>
    </source>
</evidence>
<reference evidence="2 3" key="1">
    <citation type="submission" date="2015-02" db="EMBL/GenBank/DDBJ databases">
        <authorList>
            <person name="Ju K.-S."/>
            <person name="Doroghazi J.R."/>
            <person name="Metcalf W."/>
        </authorList>
    </citation>
    <scope>NUCLEOTIDE SEQUENCE [LARGE SCALE GENOMIC DNA]</scope>
    <source>
        <strain evidence="2 3">NRRL B-16140</strain>
    </source>
</reference>
<dbReference type="OrthoDB" id="3837845at2"/>
<feature type="transmembrane region" description="Helical" evidence="1">
    <location>
        <begin position="187"/>
        <end position="211"/>
    </location>
</feature>
<name>A0A0F0GHZ1_LENAE</name>
<keyword evidence="1" id="KW-1133">Transmembrane helix</keyword>
<gene>
    <name evidence="2" type="ORF">UK23_44530</name>
</gene>
<feature type="transmembrane region" description="Helical" evidence="1">
    <location>
        <begin position="246"/>
        <end position="268"/>
    </location>
</feature>
<keyword evidence="3" id="KW-1185">Reference proteome</keyword>
<dbReference type="PATRIC" id="fig|68170.10.peg.2216"/>
<feature type="transmembrane region" description="Helical" evidence="1">
    <location>
        <begin position="217"/>
        <end position="239"/>
    </location>
</feature>
<dbReference type="EMBL" id="JYJG01000491">
    <property type="protein sequence ID" value="KJK33876.1"/>
    <property type="molecule type" value="Genomic_DNA"/>
</dbReference>
<keyword evidence="1" id="KW-0812">Transmembrane</keyword>
<evidence type="ECO:0000313" key="2">
    <source>
        <dbReference type="EMBL" id="KJK33876.1"/>
    </source>
</evidence>
<dbReference type="PANTHER" id="PTHR40761">
    <property type="entry name" value="CONSERVED INTEGRAL MEMBRANE ALANINE VALINE AND LEUCINE RICH PROTEIN-RELATED"/>
    <property type="match status" value="1"/>
</dbReference>
<keyword evidence="1" id="KW-0472">Membrane</keyword>
<dbReference type="Proteomes" id="UP000033393">
    <property type="component" value="Unassembled WGS sequence"/>
</dbReference>
<evidence type="ECO:0000313" key="3">
    <source>
        <dbReference type="Proteomes" id="UP000033393"/>
    </source>
</evidence>
<evidence type="ECO:0000256" key="1">
    <source>
        <dbReference type="SAM" id="Phobius"/>
    </source>
</evidence>
<protein>
    <recommendedName>
        <fullName evidence="4">Integral membrane protein</fullName>
    </recommendedName>
</protein>
<organism evidence="2 3">
    <name type="scientific">Lentzea aerocolonigenes</name>
    <name type="common">Lechevalieria aerocolonigenes</name>
    <name type="synonym">Saccharothrix aerocolonigenes</name>
    <dbReference type="NCBI Taxonomy" id="68170"/>
    <lineage>
        <taxon>Bacteria</taxon>
        <taxon>Bacillati</taxon>
        <taxon>Actinomycetota</taxon>
        <taxon>Actinomycetes</taxon>
        <taxon>Pseudonocardiales</taxon>
        <taxon>Pseudonocardiaceae</taxon>
        <taxon>Lentzea</taxon>
    </lineage>
</organism>
<dbReference type="RefSeq" id="WP_045317887.1">
    <property type="nucleotide sequence ID" value="NZ_JYJG01000491.1"/>
</dbReference>
<proteinExistence type="predicted"/>
<dbReference type="STRING" id="68170.GCA_000974445_05484"/>
<feature type="transmembrane region" description="Helical" evidence="1">
    <location>
        <begin position="46"/>
        <end position="65"/>
    </location>
</feature>
<feature type="transmembrane region" description="Helical" evidence="1">
    <location>
        <begin position="154"/>
        <end position="175"/>
    </location>
</feature>
<comment type="caution">
    <text evidence="2">The sequence shown here is derived from an EMBL/GenBank/DDBJ whole genome shotgun (WGS) entry which is preliminary data.</text>
</comment>
<feature type="transmembrane region" description="Helical" evidence="1">
    <location>
        <begin position="130"/>
        <end position="148"/>
    </location>
</feature>
<accession>A0A0F0GHZ1</accession>
<sequence>MALGYLLAVLATLASGTGSILASMGVRRAGAYGGRSHDLIALRRQWLYFLGLGVDLLGFACAAAALHRLPLFLVQSMLAFSVGVTATISAFMGARLRASGWGALGVGATGLVLLGVSAEPGPAQALPPQWRWSLVGMAIPVAAIAVYARRHNQVRATVALAFGSGVAYSVVGISARTLDLPDVAWRLVLEPACWSIVLNGLTAAVLFAMALQKGGPTGVSAIMFTTNTALSSFVGLVYLDDHVRDGFVTAAAIGFVLAIAGAIAVAHYSADTRQKDLTATPVGMRA</sequence>
<feature type="transmembrane region" description="Helical" evidence="1">
    <location>
        <begin position="72"/>
        <end position="92"/>
    </location>
</feature>
<feature type="transmembrane region" description="Helical" evidence="1">
    <location>
        <begin position="98"/>
        <end position="118"/>
    </location>
</feature>